<comment type="caution">
    <text evidence="2">The sequence shown here is derived from an EMBL/GenBank/DDBJ whole genome shotgun (WGS) entry which is preliminary data.</text>
</comment>
<accession>A0A8H5CLC7</accession>
<protein>
    <submittedName>
        <fullName evidence="2">Uncharacterized protein</fullName>
    </submittedName>
</protein>
<reference evidence="2 3" key="1">
    <citation type="journal article" date="2020" name="ISME J.">
        <title>Uncovering the hidden diversity of litter-decomposition mechanisms in mushroom-forming fungi.</title>
        <authorList>
            <person name="Floudas D."/>
            <person name="Bentzer J."/>
            <person name="Ahren D."/>
            <person name="Johansson T."/>
            <person name="Persson P."/>
            <person name="Tunlid A."/>
        </authorList>
    </citation>
    <scope>NUCLEOTIDE SEQUENCE [LARGE SCALE GENOMIC DNA]</scope>
    <source>
        <strain evidence="2 3">CBS 291.85</strain>
    </source>
</reference>
<dbReference type="AlphaFoldDB" id="A0A8H5CLC7"/>
<dbReference type="Proteomes" id="UP000559256">
    <property type="component" value="Unassembled WGS sequence"/>
</dbReference>
<keyword evidence="1" id="KW-0812">Transmembrane</keyword>
<feature type="transmembrane region" description="Helical" evidence="1">
    <location>
        <begin position="425"/>
        <end position="444"/>
    </location>
</feature>
<organism evidence="2 3">
    <name type="scientific">Tetrapyrgos nigripes</name>
    <dbReference type="NCBI Taxonomy" id="182062"/>
    <lineage>
        <taxon>Eukaryota</taxon>
        <taxon>Fungi</taxon>
        <taxon>Dikarya</taxon>
        <taxon>Basidiomycota</taxon>
        <taxon>Agaricomycotina</taxon>
        <taxon>Agaricomycetes</taxon>
        <taxon>Agaricomycetidae</taxon>
        <taxon>Agaricales</taxon>
        <taxon>Marasmiineae</taxon>
        <taxon>Marasmiaceae</taxon>
        <taxon>Tetrapyrgos</taxon>
    </lineage>
</organism>
<evidence type="ECO:0000256" key="1">
    <source>
        <dbReference type="SAM" id="Phobius"/>
    </source>
</evidence>
<evidence type="ECO:0000313" key="2">
    <source>
        <dbReference type="EMBL" id="KAF5343850.1"/>
    </source>
</evidence>
<keyword evidence="1" id="KW-1133">Transmembrane helix</keyword>
<keyword evidence="3" id="KW-1185">Reference proteome</keyword>
<keyword evidence="1" id="KW-0472">Membrane</keyword>
<gene>
    <name evidence="2" type="ORF">D9758_015879</name>
</gene>
<proteinExistence type="predicted"/>
<dbReference type="EMBL" id="JAACJM010000132">
    <property type="protein sequence ID" value="KAF5343850.1"/>
    <property type="molecule type" value="Genomic_DNA"/>
</dbReference>
<evidence type="ECO:0000313" key="3">
    <source>
        <dbReference type="Proteomes" id="UP000559256"/>
    </source>
</evidence>
<name>A0A8H5CLC7_9AGAR</name>
<sequence length="445" mass="49665">MFIIPLLNYSPSSQISLPHPVCLSCQPSQTLTQHFTQPTLGSGFLHAIYRFYLLLTFTATVLILSCDYITSQTLFLSPTTIISAFNVASIAIPPQIYTRGSSNFEALRRFSVCWISVTVINYASNSMSSDATTGVQDVSAKDFIILCHYRGKTVPVEYTENYEKFNCISSLALTAIGIPNEEHMGTPFNETKVYPHTETWRKLPMHKHDVVYAEFFPWWIALWIKLPYFLGISSGQKPTSDGSKMVLSIQPACPDSQAVYTDAFLLSVILSNVFHSPSKRSSHNNPPFSGSTELKPFHDFVNPQRYAYVINVNHLRRAQSGVGTKSEITEIKVETRLFLHFSCYTTHRFHPTLVLCPQYGARNLAAFVGAPTIAKILNKLNKTSASATTENQSMVLGPWAPLLAQEHPVLNLILSMSTPLRVHSVLYVIAHLVPIIVFASVLRIS</sequence>